<organism evidence="12 13">
    <name type="scientific">Candidatus Syntrophonatronum acetioxidans</name>
    <dbReference type="NCBI Taxonomy" id="1795816"/>
    <lineage>
        <taxon>Bacteria</taxon>
        <taxon>Bacillati</taxon>
        <taxon>Bacillota</taxon>
        <taxon>Clostridia</taxon>
        <taxon>Eubacteriales</taxon>
        <taxon>Syntrophomonadaceae</taxon>
        <taxon>Candidatus Syntrophonatronum</taxon>
    </lineage>
</organism>
<keyword evidence="6" id="KW-0067">ATP-binding</keyword>
<evidence type="ECO:0000313" key="12">
    <source>
        <dbReference type="EMBL" id="RQD76380.1"/>
    </source>
</evidence>
<dbReference type="GO" id="GO:0006281">
    <property type="term" value="P:DNA repair"/>
    <property type="evidence" value="ECO:0007669"/>
    <property type="project" value="UniProtKB-KW"/>
</dbReference>
<proteinExistence type="inferred from homology"/>
<keyword evidence="7 9" id="KW-0234">DNA repair</keyword>
<gene>
    <name evidence="12" type="primary">recN</name>
    <name evidence="12" type="ORF">D5R97_04490</name>
</gene>
<dbReference type="AlphaFoldDB" id="A0A424YF98"/>
<evidence type="ECO:0000256" key="9">
    <source>
        <dbReference type="PIRNR" id="PIRNR003128"/>
    </source>
</evidence>
<comment type="similarity">
    <text evidence="2 9">Belongs to the RecN family.</text>
</comment>
<feature type="domain" description="RecF/RecN/SMC N-terminal" evidence="11">
    <location>
        <begin position="1"/>
        <end position="515"/>
    </location>
</feature>
<dbReference type="Pfam" id="PF02463">
    <property type="entry name" value="SMC_N"/>
    <property type="match status" value="1"/>
</dbReference>
<evidence type="ECO:0000256" key="2">
    <source>
        <dbReference type="ARBA" id="ARBA00009441"/>
    </source>
</evidence>
<keyword evidence="4" id="KW-0547">Nucleotide-binding</keyword>
<protein>
    <recommendedName>
        <fullName evidence="3 9">DNA repair protein RecN</fullName>
    </recommendedName>
    <alternativeName>
        <fullName evidence="8 9">Recombination protein N</fullName>
    </alternativeName>
</protein>
<dbReference type="GO" id="GO:0009432">
    <property type="term" value="P:SOS response"/>
    <property type="evidence" value="ECO:0007669"/>
    <property type="project" value="TreeGrafter"/>
</dbReference>
<evidence type="ECO:0000256" key="5">
    <source>
        <dbReference type="ARBA" id="ARBA00022763"/>
    </source>
</evidence>
<reference evidence="12 13" key="1">
    <citation type="submission" date="2018-08" db="EMBL/GenBank/DDBJ databases">
        <title>The metabolism and importance of syntrophic acetate oxidation coupled to methane or sulfide production in haloalkaline environments.</title>
        <authorList>
            <person name="Timmers P.H.A."/>
            <person name="Vavourakis C.D."/>
            <person name="Sorokin D.Y."/>
            <person name="Sinninghe Damste J.S."/>
            <person name="Muyzer G."/>
            <person name="Stams A.J.M."/>
            <person name="Plugge C.M."/>
        </authorList>
    </citation>
    <scope>NUCLEOTIDE SEQUENCE [LARGE SCALE GENOMIC DNA]</scope>
    <source>
        <strain evidence="12">MSAO_Bac1</strain>
    </source>
</reference>
<name>A0A424YF98_9FIRM</name>
<evidence type="ECO:0000256" key="4">
    <source>
        <dbReference type="ARBA" id="ARBA00022741"/>
    </source>
</evidence>
<dbReference type="InterPro" id="IPR004604">
    <property type="entry name" value="DNA_recomb/repair_RecN"/>
</dbReference>
<dbReference type="PANTHER" id="PTHR11059:SF0">
    <property type="entry name" value="DNA REPAIR PROTEIN RECN"/>
    <property type="match status" value="1"/>
</dbReference>
<dbReference type="FunFam" id="3.40.50.300:FF:000356">
    <property type="entry name" value="DNA repair protein RecN"/>
    <property type="match status" value="1"/>
</dbReference>
<dbReference type="GO" id="GO:0043590">
    <property type="term" value="C:bacterial nucleoid"/>
    <property type="evidence" value="ECO:0007669"/>
    <property type="project" value="TreeGrafter"/>
</dbReference>
<evidence type="ECO:0000256" key="7">
    <source>
        <dbReference type="ARBA" id="ARBA00023204"/>
    </source>
</evidence>
<dbReference type="CDD" id="cd03241">
    <property type="entry name" value="ABC_RecN"/>
    <property type="match status" value="2"/>
</dbReference>
<evidence type="ECO:0000256" key="6">
    <source>
        <dbReference type="ARBA" id="ARBA00022840"/>
    </source>
</evidence>
<feature type="coiled-coil region" evidence="10">
    <location>
        <begin position="343"/>
        <end position="384"/>
    </location>
</feature>
<dbReference type="PANTHER" id="PTHR11059">
    <property type="entry name" value="DNA REPAIR PROTEIN RECN"/>
    <property type="match status" value="1"/>
</dbReference>
<evidence type="ECO:0000256" key="1">
    <source>
        <dbReference type="ARBA" id="ARBA00003618"/>
    </source>
</evidence>
<evidence type="ECO:0000313" key="13">
    <source>
        <dbReference type="Proteomes" id="UP000285138"/>
    </source>
</evidence>
<sequence>MLTELYIKDFALIDEMKLSFDQGLNIMTGETGAGKSIIIEAVKLILGGRAAGELIRSGKDRAIVEAVFQVSSSFQENLLQEVAGDEGMAGEEDLLFLGRELSSTGKNICRLNGRMIPLNLYREAGQFLIELHGQGQQQLLSKPSYHLELLDNLAGREVQRHKEEIKRLLKEREKVSKELNSLYLNDEEKERKLDFLRHQTEEISRASLSPGEEESLKEEKEKMDNLDKLKSRLGFVYEELYGGSSSPSLVERLGTVKKELEYLSSLEDSLSSREEIVEEALSLLTETGLDIKEYLDNLFYDPEKMEEIQARLELINYLKRKYGPALEDIINYGEKVEEEIEHLLKSEERARKLGEELEELKKELTRISEELSQLRKETARYLENSISEVLNQLEMPQALFQVSLERQDFFTGEGFDQVEFFFSANPGEPLKPLSKIASGGEMSRIMLAFRAVSAQADKIPTIVFDEVDAGIGGSALQAVGEKLSTLSRSRQVICVTHSPQIASMADSHYLITKEYQEGRTLTSVNRLEEEERNEEIARMIDGSKSSSLTLKHAEEILRKAHAFKKQDKT</sequence>
<dbReference type="InterPro" id="IPR027417">
    <property type="entry name" value="P-loop_NTPase"/>
</dbReference>
<keyword evidence="5 9" id="KW-0227">DNA damage</keyword>
<dbReference type="Gene3D" id="3.40.50.300">
    <property type="entry name" value="P-loop containing nucleotide triphosphate hydrolases"/>
    <property type="match status" value="2"/>
</dbReference>
<dbReference type="GO" id="GO:0005524">
    <property type="term" value="F:ATP binding"/>
    <property type="evidence" value="ECO:0007669"/>
    <property type="project" value="UniProtKB-KW"/>
</dbReference>
<accession>A0A424YF98</accession>
<evidence type="ECO:0000256" key="3">
    <source>
        <dbReference type="ARBA" id="ARBA00021315"/>
    </source>
</evidence>
<dbReference type="EMBL" id="QZAA01000119">
    <property type="protein sequence ID" value="RQD76380.1"/>
    <property type="molecule type" value="Genomic_DNA"/>
</dbReference>
<dbReference type="SUPFAM" id="SSF52540">
    <property type="entry name" value="P-loop containing nucleoside triphosphate hydrolases"/>
    <property type="match status" value="2"/>
</dbReference>
<dbReference type="GO" id="GO:0006310">
    <property type="term" value="P:DNA recombination"/>
    <property type="evidence" value="ECO:0007669"/>
    <property type="project" value="InterPro"/>
</dbReference>
<evidence type="ECO:0000256" key="8">
    <source>
        <dbReference type="ARBA" id="ARBA00033408"/>
    </source>
</evidence>
<dbReference type="InterPro" id="IPR003395">
    <property type="entry name" value="RecF/RecN/SMC_N"/>
</dbReference>
<dbReference type="NCBIfam" id="TIGR00634">
    <property type="entry name" value="recN"/>
    <property type="match status" value="1"/>
</dbReference>
<evidence type="ECO:0000256" key="10">
    <source>
        <dbReference type="SAM" id="Coils"/>
    </source>
</evidence>
<comment type="caution">
    <text evidence="12">The sequence shown here is derived from an EMBL/GenBank/DDBJ whole genome shotgun (WGS) entry which is preliminary data.</text>
</comment>
<dbReference type="PIRSF" id="PIRSF003128">
    <property type="entry name" value="RecN"/>
    <property type="match status" value="1"/>
</dbReference>
<dbReference type="Proteomes" id="UP000285138">
    <property type="component" value="Unassembled WGS sequence"/>
</dbReference>
<comment type="function">
    <text evidence="1 9">May be involved in recombinational repair of damaged DNA.</text>
</comment>
<evidence type="ECO:0000259" key="11">
    <source>
        <dbReference type="Pfam" id="PF02463"/>
    </source>
</evidence>
<feature type="coiled-coil region" evidence="10">
    <location>
        <begin position="158"/>
        <end position="185"/>
    </location>
</feature>
<keyword evidence="10" id="KW-0175">Coiled coil</keyword>